<dbReference type="AlphaFoldDB" id="A0A7W9B712"/>
<dbReference type="Gene3D" id="3.10.450.50">
    <property type="match status" value="1"/>
</dbReference>
<name>A0A7W9B712_9SPHN</name>
<feature type="domain" description="SnoaL-like" evidence="1">
    <location>
        <begin position="7"/>
        <end position="138"/>
    </location>
</feature>
<dbReference type="Proteomes" id="UP000537161">
    <property type="component" value="Unassembled WGS sequence"/>
</dbReference>
<gene>
    <name evidence="2" type="ORF">FHR21_002820</name>
</gene>
<organism evidence="2 3">
    <name type="scientific">Sphingopyxis panaciterrulae</name>
    <dbReference type="NCBI Taxonomy" id="462372"/>
    <lineage>
        <taxon>Bacteria</taxon>
        <taxon>Pseudomonadati</taxon>
        <taxon>Pseudomonadota</taxon>
        <taxon>Alphaproteobacteria</taxon>
        <taxon>Sphingomonadales</taxon>
        <taxon>Sphingomonadaceae</taxon>
        <taxon>Sphingopyxis</taxon>
    </lineage>
</organism>
<comment type="caution">
    <text evidence="2">The sequence shown here is derived from an EMBL/GenBank/DDBJ whole genome shotgun (WGS) entry which is preliminary data.</text>
</comment>
<evidence type="ECO:0000313" key="3">
    <source>
        <dbReference type="Proteomes" id="UP000537161"/>
    </source>
</evidence>
<proteinExistence type="predicted"/>
<sequence length="146" mass="16117">MTHGAEVPVRSAVMDLLAAVKYAKDDENAPRFEACWTRGARLEITSNGTAMEPIEGRSAIMAFYRTVWETGGHGKADRREVHVAESPDITLKKDGTLVARHAVSFFHTVSGAPMLRGFGQFHDEMICEDGSLRIALRRSTLVRSKS</sequence>
<accession>A0A7W9B712</accession>
<dbReference type="InterPro" id="IPR037401">
    <property type="entry name" value="SnoaL-like"/>
</dbReference>
<dbReference type="InterPro" id="IPR032710">
    <property type="entry name" value="NTF2-like_dom_sf"/>
</dbReference>
<dbReference type="SUPFAM" id="SSF54427">
    <property type="entry name" value="NTF2-like"/>
    <property type="match status" value="1"/>
</dbReference>
<dbReference type="RefSeq" id="WP_184099296.1">
    <property type="nucleotide sequence ID" value="NZ_JACIJH010000009.1"/>
</dbReference>
<evidence type="ECO:0000259" key="1">
    <source>
        <dbReference type="Pfam" id="PF13577"/>
    </source>
</evidence>
<keyword evidence="3" id="KW-1185">Reference proteome</keyword>
<protein>
    <recommendedName>
        <fullName evidence="1">SnoaL-like domain-containing protein</fullName>
    </recommendedName>
</protein>
<dbReference type="Pfam" id="PF13577">
    <property type="entry name" value="SnoaL_4"/>
    <property type="match status" value="1"/>
</dbReference>
<dbReference type="EMBL" id="JACIJH010000009">
    <property type="protein sequence ID" value="MBB5707454.1"/>
    <property type="molecule type" value="Genomic_DNA"/>
</dbReference>
<evidence type="ECO:0000313" key="2">
    <source>
        <dbReference type="EMBL" id="MBB5707454.1"/>
    </source>
</evidence>
<reference evidence="2 3" key="1">
    <citation type="submission" date="2020-08" db="EMBL/GenBank/DDBJ databases">
        <title>Genomic Encyclopedia of Type Strains, Phase IV (KMG-IV): sequencing the most valuable type-strain genomes for metagenomic binning, comparative biology and taxonomic classification.</title>
        <authorList>
            <person name="Goeker M."/>
        </authorList>
    </citation>
    <scope>NUCLEOTIDE SEQUENCE [LARGE SCALE GENOMIC DNA]</scope>
    <source>
        <strain evidence="2 3">DSM 27163</strain>
    </source>
</reference>